<dbReference type="Proteomes" id="UP000035642">
    <property type="component" value="Unassembled WGS sequence"/>
</dbReference>
<proteinExistence type="predicted"/>
<reference evidence="2" key="1">
    <citation type="submission" date="2012-09" db="EMBL/GenBank/DDBJ databases">
        <authorList>
            <person name="Martin A.A."/>
        </authorList>
    </citation>
    <scope>NUCLEOTIDE SEQUENCE</scope>
</reference>
<evidence type="ECO:0000256" key="1">
    <source>
        <dbReference type="SAM" id="MobiDB-lite"/>
    </source>
</evidence>
<sequence>MDELQATKKLSEGKLERTVGLSGDVEPGRECEIIIANEWMNCKEQRSHPEENSNVPLDDRLMQKQTEKVK</sequence>
<evidence type="ECO:0000313" key="2">
    <source>
        <dbReference type="Proteomes" id="UP000035642"/>
    </source>
</evidence>
<feature type="region of interest" description="Disordered" evidence="1">
    <location>
        <begin position="43"/>
        <end position="70"/>
    </location>
</feature>
<dbReference type="WBParaSite" id="ACAC_0000304901-mRNA-1">
    <property type="protein sequence ID" value="ACAC_0000304901-mRNA-1"/>
    <property type="gene ID" value="ACAC_0000304901"/>
</dbReference>
<accession>A0A0K0CZB1</accession>
<protein>
    <submittedName>
        <fullName evidence="3">DUF3850 domain-containing protein</fullName>
    </submittedName>
</protein>
<dbReference type="AlphaFoldDB" id="A0A0K0CZB1"/>
<name>A0A0K0CZB1_ANGCA</name>
<keyword evidence="2" id="KW-1185">Reference proteome</keyword>
<evidence type="ECO:0000313" key="3">
    <source>
        <dbReference type="WBParaSite" id="ACAC_0000304901-mRNA-1"/>
    </source>
</evidence>
<reference evidence="3" key="2">
    <citation type="submission" date="2017-02" db="UniProtKB">
        <authorList>
            <consortium name="WormBaseParasite"/>
        </authorList>
    </citation>
    <scope>IDENTIFICATION</scope>
</reference>
<organism evidence="2 3">
    <name type="scientific">Angiostrongylus cantonensis</name>
    <name type="common">Rat lungworm</name>
    <dbReference type="NCBI Taxonomy" id="6313"/>
    <lineage>
        <taxon>Eukaryota</taxon>
        <taxon>Metazoa</taxon>
        <taxon>Ecdysozoa</taxon>
        <taxon>Nematoda</taxon>
        <taxon>Chromadorea</taxon>
        <taxon>Rhabditida</taxon>
        <taxon>Rhabditina</taxon>
        <taxon>Rhabditomorpha</taxon>
        <taxon>Strongyloidea</taxon>
        <taxon>Metastrongylidae</taxon>
        <taxon>Angiostrongylus</taxon>
    </lineage>
</organism>